<dbReference type="InterPro" id="IPR025558">
    <property type="entry name" value="DUF4283"/>
</dbReference>
<feature type="region of interest" description="Disordered" evidence="2">
    <location>
        <begin position="366"/>
        <end position="391"/>
    </location>
</feature>
<dbReference type="EMBL" id="ASHM01011303">
    <property type="protein sequence ID" value="PNX93227.1"/>
    <property type="molecule type" value="Genomic_DNA"/>
</dbReference>
<dbReference type="AlphaFoldDB" id="A0A2K3MR31"/>
<organism evidence="4 5">
    <name type="scientific">Trifolium pratense</name>
    <name type="common">Red clover</name>
    <dbReference type="NCBI Taxonomy" id="57577"/>
    <lineage>
        <taxon>Eukaryota</taxon>
        <taxon>Viridiplantae</taxon>
        <taxon>Streptophyta</taxon>
        <taxon>Embryophyta</taxon>
        <taxon>Tracheophyta</taxon>
        <taxon>Spermatophyta</taxon>
        <taxon>Magnoliopsida</taxon>
        <taxon>eudicotyledons</taxon>
        <taxon>Gunneridae</taxon>
        <taxon>Pentapetalae</taxon>
        <taxon>rosids</taxon>
        <taxon>fabids</taxon>
        <taxon>Fabales</taxon>
        <taxon>Fabaceae</taxon>
        <taxon>Papilionoideae</taxon>
        <taxon>50 kb inversion clade</taxon>
        <taxon>NPAAA clade</taxon>
        <taxon>Hologalegina</taxon>
        <taxon>IRL clade</taxon>
        <taxon>Trifolieae</taxon>
        <taxon>Trifolium</taxon>
    </lineage>
</organism>
<evidence type="ECO:0000256" key="1">
    <source>
        <dbReference type="PROSITE-ProRule" id="PRU00047"/>
    </source>
</evidence>
<dbReference type="PROSITE" id="PS50158">
    <property type="entry name" value="ZF_CCHC"/>
    <property type="match status" value="1"/>
</dbReference>
<dbReference type="PANTHER" id="PTHR31286:SF171">
    <property type="entry name" value="CCHC-TYPE DOMAIN-CONTAINING PROTEIN"/>
    <property type="match status" value="1"/>
</dbReference>
<keyword evidence="1" id="KW-0862">Zinc</keyword>
<keyword evidence="1" id="KW-0863">Zinc-finger</keyword>
<sequence length="480" mass="54597">MGVDQNVPKIREKVDLIEKKLVRIEHEDGNRLLPKVYLDDSVFESMCSSWTDALVVKLLGKTLGYKSMKERLQRTWKPAGGFEIRDVDNGFFMVKFDMAADKEKVVSQGPWMIYDRYLAVSHWSPEFISPEAKVERTLVWIRFPGLNLVYYDESFLLAMASAVGKPIKVDTNTMNVERGKFARICVEIDLNEPVVGKVWLKGYWYKVEYEGLHIICYSCGRYGHHARNCMHRPAQPPPAAMPSQELPQNKNDEAINVEDLGKEIMEHNDDSTVMSPKKLLENNDAIKSINVQNNVHGDWMVVSRKKRNHHVAKVNNNIPNMPNRNELVSIPNNRQIKGKEVINGPNHIASSQFHLGLEHKPPKLWRKPKKRKHDLGQTSTVQNPTQTDSMNTPKMLVKENAATMNPPNQVVSPPIPIVNTPISKANPKQMEERELPHQGRVSDDKSKRVTMFMDEDTRTISGDAGIAQETHNLGDVNMGT</sequence>
<evidence type="ECO:0000313" key="4">
    <source>
        <dbReference type="EMBL" id="PNX93227.1"/>
    </source>
</evidence>
<dbReference type="InterPro" id="IPR001878">
    <property type="entry name" value="Znf_CCHC"/>
</dbReference>
<dbReference type="Pfam" id="PF14111">
    <property type="entry name" value="DUF4283"/>
    <property type="match status" value="1"/>
</dbReference>
<evidence type="ECO:0000256" key="2">
    <source>
        <dbReference type="SAM" id="MobiDB-lite"/>
    </source>
</evidence>
<dbReference type="GO" id="GO:0008270">
    <property type="term" value="F:zinc ion binding"/>
    <property type="evidence" value="ECO:0007669"/>
    <property type="project" value="UniProtKB-KW"/>
</dbReference>
<dbReference type="Proteomes" id="UP000236291">
    <property type="component" value="Unassembled WGS sequence"/>
</dbReference>
<dbReference type="GO" id="GO:0003676">
    <property type="term" value="F:nucleic acid binding"/>
    <property type="evidence" value="ECO:0007669"/>
    <property type="project" value="InterPro"/>
</dbReference>
<keyword evidence="1" id="KW-0479">Metal-binding</keyword>
<dbReference type="PANTHER" id="PTHR31286">
    <property type="entry name" value="GLYCINE-RICH CELL WALL STRUCTURAL PROTEIN 1.8-LIKE"/>
    <property type="match status" value="1"/>
</dbReference>
<reference evidence="4 5" key="1">
    <citation type="journal article" date="2014" name="Am. J. Bot.">
        <title>Genome assembly and annotation for red clover (Trifolium pratense; Fabaceae).</title>
        <authorList>
            <person name="Istvanek J."/>
            <person name="Jaros M."/>
            <person name="Krenek A."/>
            <person name="Repkova J."/>
        </authorList>
    </citation>
    <scope>NUCLEOTIDE SEQUENCE [LARGE SCALE GENOMIC DNA]</scope>
    <source>
        <strain evidence="5">cv. Tatra</strain>
        <tissue evidence="4">Young leaves</tissue>
    </source>
</reference>
<proteinExistence type="predicted"/>
<feature type="compositionally biased region" description="Polar residues" evidence="2">
    <location>
        <begin position="376"/>
        <end position="391"/>
    </location>
</feature>
<dbReference type="STRING" id="57577.A0A2K3MR31"/>
<name>A0A2K3MR31_TRIPR</name>
<feature type="domain" description="CCHC-type" evidence="3">
    <location>
        <begin position="216"/>
        <end position="229"/>
    </location>
</feature>
<gene>
    <name evidence="4" type="ORF">L195_g016378</name>
</gene>
<protein>
    <recommendedName>
        <fullName evidence="3">CCHC-type domain-containing protein</fullName>
    </recommendedName>
</protein>
<accession>A0A2K3MR31</accession>
<dbReference type="ExpressionAtlas" id="A0A2K3MR31">
    <property type="expression patterns" value="baseline"/>
</dbReference>
<reference evidence="4 5" key="2">
    <citation type="journal article" date="2017" name="Front. Plant Sci.">
        <title>Gene Classification and Mining of Molecular Markers Useful in Red Clover (Trifolium pratense) Breeding.</title>
        <authorList>
            <person name="Istvanek J."/>
            <person name="Dluhosova J."/>
            <person name="Dluhos P."/>
            <person name="Patkova L."/>
            <person name="Nedelnik J."/>
            <person name="Repkova J."/>
        </authorList>
    </citation>
    <scope>NUCLEOTIDE SEQUENCE [LARGE SCALE GENOMIC DNA]</scope>
    <source>
        <strain evidence="5">cv. Tatra</strain>
        <tissue evidence="4">Young leaves</tissue>
    </source>
</reference>
<evidence type="ECO:0000313" key="5">
    <source>
        <dbReference type="Proteomes" id="UP000236291"/>
    </source>
</evidence>
<evidence type="ECO:0000259" key="3">
    <source>
        <dbReference type="PROSITE" id="PS50158"/>
    </source>
</evidence>
<dbReference type="InterPro" id="IPR040256">
    <property type="entry name" value="At4g02000-like"/>
</dbReference>
<comment type="caution">
    <text evidence="4">The sequence shown here is derived from an EMBL/GenBank/DDBJ whole genome shotgun (WGS) entry which is preliminary data.</text>
</comment>